<evidence type="ECO:0000256" key="12">
    <source>
        <dbReference type="ARBA" id="ARBA00023172"/>
    </source>
</evidence>
<comment type="catalytic activity">
    <reaction evidence="1 15">
        <text>S-ubiquitinyl-[E2 ubiquitin-conjugating enzyme]-L-cysteine + [acceptor protein]-L-lysine = [E2 ubiquitin-conjugating enzyme]-L-cysteine + N(6)-ubiquitinyl-[acceptor protein]-L-lysine.</text>
        <dbReference type="EC" id="2.3.2.27"/>
    </reaction>
</comment>
<dbReference type="CDD" id="cd16493">
    <property type="entry name" value="RING-CH-C4HC3_NSE1"/>
    <property type="match status" value="1"/>
</dbReference>
<dbReference type="Gene3D" id="3.30.40.10">
    <property type="entry name" value="Zinc/RING finger domain, C3HC4 (zinc finger)"/>
    <property type="match status" value="1"/>
</dbReference>
<keyword evidence="12 15" id="KW-0233">DNA recombination</keyword>
<keyword evidence="8 15" id="KW-0227">DNA damage</keyword>
<gene>
    <name evidence="18" type="ORF">BCR37DRAFT_394066</name>
</gene>
<dbReference type="GeneID" id="63788005"/>
<evidence type="ECO:0000256" key="4">
    <source>
        <dbReference type="ARBA" id="ARBA00012483"/>
    </source>
</evidence>
<dbReference type="GO" id="GO:0000724">
    <property type="term" value="P:double-strand break repair via homologous recombination"/>
    <property type="evidence" value="ECO:0007669"/>
    <property type="project" value="TreeGrafter"/>
</dbReference>
<dbReference type="RefSeq" id="XP_040724142.1">
    <property type="nucleotide sequence ID" value="XM_040871406.1"/>
</dbReference>
<dbReference type="PANTHER" id="PTHR20973:SF0">
    <property type="entry name" value="NON-STRUCTURAL MAINTENANCE OF CHROMOSOMES ELEMENT 1 HOMOLOG"/>
    <property type="match status" value="1"/>
</dbReference>
<evidence type="ECO:0000256" key="2">
    <source>
        <dbReference type="ARBA" id="ARBA00004123"/>
    </source>
</evidence>
<evidence type="ECO:0000313" key="19">
    <source>
        <dbReference type="Proteomes" id="UP000193685"/>
    </source>
</evidence>
<evidence type="ECO:0000256" key="5">
    <source>
        <dbReference type="ARBA" id="ARBA00019422"/>
    </source>
</evidence>
<proteinExistence type="inferred from homology"/>
<dbReference type="AlphaFoldDB" id="A0A1Y2F7X7"/>
<dbReference type="PANTHER" id="PTHR20973">
    <property type="entry name" value="NON-SMC ELEMENT 1-RELATED"/>
    <property type="match status" value="1"/>
</dbReference>
<dbReference type="EC" id="2.3.2.27" evidence="4 15"/>
<dbReference type="OMA" id="NLVDHRW"/>
<name>A0A1Y2F7X7_PROLT</name>
<dbReference type="Pfam" id="PF08746">
    <property type="entry name" value="zf-RING-like"/>
    <property type="match status" value="1"/>
</dbReference>
<dbReference type="OrthoDB" id="185455at2759"/>
<keyword evidence="7 15" id="KW-0479">Metal-binding</keyword>
<dbReference type="SUPFAM" id="SSF57850">
    <property type="entry name" value="RING/U-box"/>
    <property type="match status" value="1"/>
</dbReference>
<evidence type="ECO:0000256" key="15">
    <source>
        <dbReference type="RuleBase" id="RU368018"/>
    </source>
</evidence>
<dbReference type="Gene3D" id="1.10.10.10">
    <property type="entry name" value="Winged helix-like DNA-binding domain superfamily/Winged helix DNA-binding domain"/>
    <property type="match status" value="1"/>
</dbReference>
<keyword evidence="19" id="KW-1185">Reference proteome</keyword>
<comment type="function">
    <text evidence="15">Acts in a DNA repair pathway for removal of UV-induced DNA damage that is distinct from classical nucleotide excision repair and in repair of ionizing radiation damage. Functions in homologous recombination repair of DNA double strand breaks and in recovery of stalled replication forks.</text>
</comment>
<dbReference type="STRING" id="56484.A0A1Y2F7X7"/>
<comment type="caution">
    <text evidence="18">The sequence shown here is derived from an EMBL/GenBank/DDBJ whole genome shotgun (WGS) entry which is preliminary data.</text>
</comment>
<evidence type="ECO:0000256" key="7">
    <source>
        <dbReference type="ARBA" id="ARBA00022723"/>
    </source>
</evidence>
<dbReference type="InterPro" id="IPR013083">
    <property type="entry name" value="Znf_RING/FYVE/PHD"/>
</dbReference>
<evidence type="ECO:0000256" key="8">
    <source>
        <dbReference type="ARBA" id="ARBA00022763"/>
    </source>
</evidence>
<evidence type="ECO:0000256" key="9">
    <source>
        <dbReference type="ARBA" id="ARBA00022771"/>
    </source>
</evidence>
<evidence type="ECO:0000256" key="16">
    <source>
        <dbReference type="SAM" id="MobiDB-lite"/>
    </source>
</evidence>
<evidence type="ECO:0000256" key="1">
    <source>
        <dbReference type="ARBA" id="ARBA00000900"/>
    </source>
</evidence>
<evidence type="ECO:0000256" key="11">
    <source>
        <dbReference type="ARBA" id="ARBA00022833"/>
    </source>
</evidence>
<dbReference type="Gene3D" id="3.90.1150.220">
    <property type="match status" value="1"/>
</dbReference>
<feature type="compositionally biased region" description="Low complexity" evidence="16">
    <location>
        <begin position="348"/>
        <end position="362"/>
    </location>
</feature>
<keyword evidence="9 15" id="KW-0863">Zinc-finger</keyword>
<protein>
    <recommendedName>
        <fullName evidence="5 15">Non-structural maintenance of chromosomes element 1 homolog</fullName>
        <ecNumber evidence="4 15">2.3.2.27</ecNumber>
    </recommendedName>
</protein>
<dbReference type="InterPro" id="IPR014857">
    <property type="entry name" value="Nse1_RING_C4HC3-type"/>
</dbReference>
<feature type="compositionally biased region" description="Polar residues" evidence="16">
    <location>
        <begin position="177"/>
        <end position="192"/>
    </location>
</feature>
<evidence type="ECO:0000256" key="14">
    <source>
        <dbReference type="ARBA" id="ARBA00023242"/>
    </source>
</evidence>
<keyword evidence="14 15" id="KW-0539">Nucleus</keyword>
<feature type="compositionally biased region" description="Polar residues" evidence="16">
    <location>
        <begin position="375"/>
        <end position="386"/>
    </location>
</feature>
<feature type="domain" description="Non-structural maintenance of chromosomes element 1 RING C4HC3-type" evidence="17">
    <location>
        <begin position="270"/>
        <end position="315"/>
    </location>
</feature>
<keyword evidence="13 15" id="KW-0234">DNA repair</keyword>
<feature type="region of interest" description="Disordered" evidence="16">
    <location>
        <begin position="144"/>
        <end position="195"/>
    </location>
</feature>
<evidence type="ECO:0000256" key="3">
    <source>
        <dbReference type="ARBA" id="ARBA00010258"/>
    </source>
</evidence>
<keyword evidence="6 15" id="KW-0808">Transferase</keyword>
<dbReference type="GO" id="GO:0030915">
    <property type="term" value="C:Smc5-Smc6 complex"/>
    <property type="evidence" value="ECO:0007669"/>
    <property type="project" value="UniProtKB-UniRule"/>
</dbReference>
<evidence type="ECO:0000256" key="13">
    <source>
        <dbReference type="ARBA" id="ARBA00023204"/>
    </source>
</evidence>
<evidence type="ECO:0000256" key="10">
    <source>
        <dbReference type="ARBA" id="ARBA00022786"/>
    </source>
</evidence>
<dbReference type="EMBL" id="MCFI01000014">
    <property type="protein sequence ID" value="ORY80008.1"/>
    <property type="molecule type" value="Genomic_DNA"/>
</dbReference>
<keyword evidence="11 15" id="KW-0862">Zinc</keyword>
<organism evidence="18 19">
    <name type="scientific">Protomyces lactucae-debilis</name>
    <dbReference type="NCBI Taxonomy" id="2754530"/>
    <lineage>
        <taxon>Eukaryota</taxon>
        <taxon>Fungi</taxon>
        <taxon>Dikarya</taxon>
        <taxon>Ascomycota</taxon>
        <taxon>Taphrinomycotina</taxon>
        <taxon>Taphrinomycetes</taxon>
        <taxon>Taphrinales</taxon>
        <taxon>Protomycetaceae</taxon>
        <taxon>Protomyces</taxon>
    </lineage>
</organism>
<dbReference type="Proteomes" id="UP000193685">
    <property type="component" value="Unassembled WGS sequence"/>
</dbReference>
<dbReference type="GO" id="GO:0061630">
    <property type="term" value="F:ubiquitin protein ligase activity"/>
    <property type="evidence" value="ECO:0007669"/>
    <property type="project" value="UniProtKB-EC"/>
</dbReference>
<feature type="compositionally biased region" description="Polar residues" evidence="16">
    <location>
        <begin position="144"/>
        <end position="160"/>
    </location>
</feature>
<keyword evidence="10 15" id="KW-0833">Ubl conjugation pathway</keyword>
<feature type="region of interest" description="Disordered" evidence="16">
    <location>
        <begin position="331"/>
        <end position="394"/>
    </location>
</feature>
<accession>A0A1Y2F7X7</accession>
<evidence type="ECO:0000256" key="6">
    <source>
        <dbReference type="ARBA" id="ARBA00022679"/>
    </source>
</evidence>
<comment type="similarity">
    <text evidence="3 15">Belongs to the NSE1 family.</text>
</comment>
<comment type="subunit">
    <text evidence="15">Component of the Smc5-Smc6 complex.</text>
</comment>
<dbReference type="InterPro" id="IPR011513">
    <property type="entry name" value="Nse1"/>
</dbReference>
<reference evidence="18 19" key="1">
    <citation type="submission" date="2016-07" db="EMBL/GenBank/DDBJ databases">
        <title>Pervasive Adenine N6-methylation of Active Genes in Fungi.</title>
        <authorList>
            <consortium name="DOE Joint Genome Institute"/>
            <person name="Mondo S.J."/>
            <person name="Dannebaum R.O."/>
            <person name="Kuo R.C."/>
            <person name="Labutti K."/>
            <person name="Haridas S."/>
            <person name="Kuo A."/>
            <person name="Salamov A."/>
            <person name="Ahrendt S.R."/>
            <person name="Lipzen A."/>
            <person name="Sullivan W."/>
            <person name="Andreopoulos W.B."/>
            <person name="Clum A."/>
            <person name="Lindquist E."/>
            <person name="Daum C."/>
            <person name="Ramamoorthy G.K."/>
            <person name="Gryganskyi A."/>
            <person name="Culley D."/>
            <person name="Magnuson J.K."/>
            <person name="James T.Y."/>
            <person name="O'Malley M.A."/>
            <person name="Stajich J.E."/>
            <person name="Spatafora J.W."/>
            <person name="Visel A."/>
            <person name="Grigoriev I.V."/>
        </authorList>
    </citation>
    <scope>NUCLEOTIDE SEQUENCE [LARGE SCALE GENOMIC DNA]</scope>
    <source>
        <strain evidence="18 19">12-1054</strain>
    </source>
</reference>
<comment type="subcellular location">
    <subcellularLocation>
        <location evidence="2 15">Nucleus</location>
    </subcellularLocation>
</comment>
<evidence type="ECO:0000313" key="18">
    <source>
        <dbReference type="EMBL" id="ORY80008.1"/>
    </source>
</evidence>
<dbReference type="InterPro" id="IPR036388">
    <property type="entry name" value="WH-like_DNA-bd_sf"/>
</dbReference>
<dbReference type="GO" id="GO:0005634">
    <property type="term" value="C:nucleus"/>
    <property type="evidence" value="ECO:0007669"/>
    <property type="project" value="UniProtKB-SubCell"/>
</dbReference>
<dbReference type="Pfam" id="PF07574">
    <property type="entry name" value="SMC_Nse1"/>
    <property type="match status" value="1"/>
</dbReference>
<sequence>MVELSKERQALVQTFIAQRGMRLADLDRVLHAIYGDNLAATQINAAYIANEISTLNTALAGFDFEIRRTVDQRVGGDFWVLVNATADSMTQLATTHTPNEIAYFRCLLYVICSANNTRDCEALCVSLHEALSYAHAFPAGYQASQVPTGESATPARQSPSARKKARRGGSDNDDASIPTSSPAVRSTQSSLLQGPGLTRTAAKQALDKFVQEAWLHKSSGDYYSLTPKSLMELHVYLQEMYGPEEESTDADHEGDAATARRPQAPLIKPCSLCRELTLIGYRCPDLDCPARIHSFCFKRWTEMRTAHGQAQCPKCKAETWERHRMVPVGERASAAPTNHRRLGGGPPQQQAATSRRARAALLEEADDDEEQSSQPVPRSASTSQRNGVYEEDDD</sequence>
<dbReference type="GO" id="GO:0008270">
    <property type="term" value="F:zinc ion binding"/>
    <property type="evidence" value="ECO:0007669"/>
    <property type="project" value="UniProtKB-KW"/>
</dbReference>
<evidence type="ECO:0000259" key="17">
    <source>
        <dbReference type="Pfam" id="PF08746"/>
    </source>
</evidence>